<accession>A0A3S3R1B4</accession>
<gene>
    <name evidence="4" type="ORF">EPI11_06555</name>
</gene>
<dbReference type="InterPro" id="IPR025640">
    <property type="entry name" value="GYF_2"/>
</dbReference>
<evidence type="ECO:0000313" key="5">
    <source>
        <dbReference type="Proteomes" id="UP000287527"/>
    </source>
</evidence>
<dbReference type="EMBL" id="SBII01000003">
    <property type="protein sequence ID" value="RWX01697.1"/>
    <property type="molecule type" value="Genomic_DNA"/>
</dbReference>
<dbReference type="Pfam" id="PF13421">
    <property type="entry name" value="Band_7_1"/>
    <property type="match status" value="1"/>
</dbReference>
<reference evidence="4 5" key="1">
    <citation type="submission" date="2019-01" db="EMBL/GenBank/DDBJ databases">
        <title>Flavobacterium sp. nov.,isolated from freshwater.</title>
        <authorList>
            <person name="Zhang R."/>
            <person name="Du Z.-J."/>
        </authorList>
    </citation>
    <scope>NUCLEOTIDE SEQUENCE [LARGE SCALE GENOMIC DNA]</scope>
    <source>
        <strain evidence="4 5">1E403</strain>
    </source>
</reference>
<sequence length="435" mass="48326">MNFFGNSEGGFMDVIRCDEQEYLVHKWSPNGIANSSDKENAIRFGSTLRVKEGEVAVFVYKQQDGAMMDYIVGPVDKLIKTINLPILTEFIGLAYGGESPFQAEIYFINLSGNVQIRFGIPYFDVFDPRIIDLGIPCAIRGTITFNITDYKNFIKLNRLVNFEISDLKRQIEDFFTRKAKSIILNLPTDTGIPVVQMERKIDEINTILQEKIQSAIQNDFGINLKRIDISAIEIDKTHPNYMQLKKTTADQQSRFIDAKTGIEITNLDETTRIQRKDMEMGVEGKNFAVHKLNQQTEVLKSASGNLGGIGDGNLSGGSGFNPAGIMTGMAMGRVMGDQLGDMMNSTNNTPPSPPILMYHIALNGQQSGPYTLEQLKEYAITGQFTKLHHAWKQGMTEWILAGDITELAGVFAQVPPPPPAPSESVKTSAINLNKK</sequence>
<dbReference type="InterPro" id="IPR033880">
    <property type="entry name" value="SPFH_YdjI"/>
</dbReference>
<feature type="region of interest" description="Disordered" evidence="1">
    <location>
        <begin position="414"/>
        <end position="435"/>
    </location>
</feature>
<name>A0A3S3R1B4_9FLAO</name>
<feature type="domain" description="SPFH" evidence="2">
    <location>
        <begin position="39"/>
        <end position="235"/>
    </location>
</feature>
<evidence type="ECO:0000313" key="4">
    <source>
        <dbReference type="EMBL" id="RWX01697.1"/>
    </source>
</evidence>
<dbReference type="PANTHER" id="PTHR37826">
    <property type="entry name" value="FLOTILLIN BAND_7_5 DOMAIN PROTEIN"/>
    <property type="match status" value="1"/>
</dbReference>
<dbReference type="Pfam" id="PF14237">
    <property type="entry name" value="GYF_2"/>
    <property type="match status" value="1"/>
</dbReference>
<organism evidence="4 5">
    <name type="scientific">Flavobacterium cerinum</name>
    <dbReference type="NCBI Taxonomy" id="2502784"/>
    <lineage>
        <taxon>Bacteria</taxon>
        <taxon>Pseudomonadati</taxon>
        <taxon>Bacteroidota</taxon>
        <taxon>Flavobacteriia</taxon>
        <taxon>Flavobacteriales</taxon>
        <taxon>Flavobacteriaceae</taxon>
        <taxon>Flavobacterium</taxon>
    </lineage>
</organism>
<evidence type="ECO:0000256" key="1">
    <source>
        <dbReference type="SAM" id="MobiDB-lite"/>
    </source>
</evidence>
<evidence type="ECO:0000259" key="3">
    <source>
        <dbReference type="Pfam" id="PF14237"/>
    </source>
</evidence>
<proteinExistence type="predicted"/>
<comment type="caution">
    <text evidence="4">The sequence shown here is derived from an EMBL/GenBank/DDBJ whole genome shotgun (WGS) entry which is preliminary data.</text>
</comment>
<feature type="domain" description="GYF" evidence="3">
    <location>
        <begin position="358"/>
        <end position="407"/>
    </location>
</feature>
<dbReference type="PANTHER" id="PTHR37826:SF2">
    <property type="entry name" value="ZINC-RIBBON DOMAIN-CONTAINING PROTEIN"/>
    <property type="match status" value="1"/>
</dbReference>
<keyword evidence="5" id="KW-1185">Reference proteome</keyword>
<dbReference type="OrthoDB" id="9764015at2"/>
<dbReference type="Proteomes" id="UP000287527">
    <property type="component" value="Unassembled WGS sequence"/>
</dbReference>
<dbReference type="AlphaFoldDB" id="A0A3S3R1B4"/>
<evidence type="ECO:0000259" key="2">
    <source>
        <dbReference type="Pfam" id="PF13421"/>
    </source>
</evidence>
<protein>
    <submittedName>
        <fullName evidence="4">DUF4339 domain-containing protein</fullName>
    </submittedName>
</protein>
<feature type="compositionally biased region" description="Polar residues" evidence="1">
    <location>
        <begin position="424"/>
        <end position="435"/>
    </location>
</feature>